<feature type="domain" description="RmlD-like substrate binding" evidence="7">
    <location>
        <begin position="1"/>
        <end position="277"/>
    </location>
</feature>
<gene>
    <name evidence="8" type="primary">rfbD</name>
    <name evidence="8" type="ORF">ABFV38_14450</name>
</gene>
<evidence type="ECO:0000256" key="3">
    <source>
        <dbReference type="ARBA" id="ARBA00012929"/>
    </source>
</evidence>
<dbReference type="SUPFAM" id="SSF51735">
    <property type="entry name" value="NAD(P)-binding Rossmann-fold domains"/>
    <property type="match status" value="1"/>
</dbReference>
<comment type="catalytic activity">
    <reaction evidence="5 6">
        <text>dTDP-beta-L-rhamnose + NADP(+) = dTDP-4-dehydro-beta-L-rhamnose + NADPH + H(+)</text>
        <dbReference type="Rhea" id="RHEA:21796"/>
        <dbReference type="ChEBI" id="CHEBI:15378"/>
        <dbReference type="ChEBI" id="CHEBI:57510"/>
        <dbReference type="ChEBI" id="CHEBI:57783"/>
        <dbReference type="ChEBI" id="CHEBI:58349"/>
        <dbReference type="ChEBI" id="CHEBI:62830"/>
        <dbReference type="EC" id="1.1.1.133"/>
    </reaction>
</comment>
<comment type="function">
    <text evidence="6">Catalyzes the reduction of dTDP-6-deoxy-L-lyxo-4-hexulose to yield dTDP-L-rhamnose.</text>
</comment>
<proteinExistence type="inferred from homology"/>
<dbReference type="PANTHER" id="PTHR10491">
    <property type="entry name" value="DTDP-4-DEHYDRORHAMNOSE REDUCTASE"/>
    <property type="match status" value="1"/>
</dbReference>
<protein>
    <recommendedName>
        <fullName evidence="4 6">dTDP-4-dehydrorhamnose reductase</fullName>
        <ecNumber evidence="3 6">1.1.1.133</ecNumber>
    </recommendedName>
</protein>
<evidence type="ECO:0000313" key="8">
    <source>
        <dbReference type="EMBL" id="XBM29127.1"/>
    </source>
</evidence>
<reference evidence="8" key="1">
    <citation type="submission" date="2024-05" db="EMBL/GenBank/DDBJ databases">
        <title>Copy number flexibility facilitates heteroresistance to increasing antibiotic pressure and threatens the beta-lactam pipeline.</title>
        <authorList>
            <person name="Choby J.E."/>
            <person name="Weiss D.S."/>
        </authorList>
    </citation>
    <scope>NUCLEOTIDE SEQUENCE</scope>
    <source>
        <strain evidence="8">Mu1197</strain>
    </source>
</reference>
<evidence type="ECO:0000256" key="2">
    <source>
        <dbReference type="ARBA" id="ARBA00010944"/>
    </source>
</evidence>
<dbReference type="EMBL" id="CP157375">
    <property type="protein sequence ID" value="XBM29127.1"/>
    <property type="molecule type" value="Genomic_DNA"/>
</dbReference>
<dbReference type="InterPro" id="IPR036291">
    <property type="entry name" value="NAD(P)-bd_dom_sf"/>
</dbReference>
<dbReference type="RefSeq" id="WP_045908614.1">
    <property type="nucleotide sequence ID" value="NZ_CP157375.1"/>
</dbReference>
<keyword evidence="6 8" id="KW-0560">Oxidoreductase</keyword>
<dbReference type="GO" id="GO:0019305">
    <property type="term" value="P:dTDP-rhamnose biosynthetic process"/>
    <property type="evidence" value="ECO:0007669"/>
    <property type="project" value="TreeGrafter"/>
</dbReference>
<dbReference type="NCBIfam" id="TIGR01214">
    <property type="entry name" value="rmlD"/>
    <property type="match status" value="1"/>
</dbReference>
<dbReference type="AlphaFoldDB" id="A0AAU7FSE9"/>
<dbReference type="InterPro" id="IPR029903">
    <property type="entry name" value="RmlD-like-bd"/>
</dbReference>
<evidence type="ECO:0000259" key="7">
    <source>
        <dbReference type="Pfam" id="PF04321"/>
    </source>
</evidence>
<comment type="cofactor">
    <cofactor evidence="6">
        <name>Mg(2+)</name>
        <dbReference type="ChEBI" id="CHEBI:18420"/>
    </cofactor>
    <text evidence="6">Binds 1 Mg(2+) ion per monomer.</text>
</comment>
<evidence type="ECO:0000256" key="6">
    <source>
        <dbReference type="RuleBase" id="RU364082"/>
    </source>
</evidence>
<accession>A0AAU7FSE9</accession>
<comment type="similarity">
    <text evidence="2 6">Belongs to the dTDP-4-dehydrorhamnose reductase family.</text>
</comment>
<dbReference type="EC" id="1.1.1.133" evidence="3 6"/>
<evidence type="ECO:0000256" key="4">
    <source>
        <dbReference type="ARBA" id="ARBA00017099"/>
    </source>
</evidence>
<dbReference type="Gene3D" id="3.40.50.720">
    <property type="entry name" value="NAD(P)-binding Rossmann-like Domain"/>
    <property type="match status" value="1"/>
</dbReference>
<evidence type="ECO:0000256" key="5">
    <source>
        <dbReference type="ARBA" id="ARBA00048200"/>
    </source>
</evidence>
<evidence type="ECO:0000256" key="1">
    <source>
        <dbReference type="ARBA" id="ARBA00004781"/>
    </source>
</evidence>
<dbReference type="GO" id="GO:0008831">
    <property type="term" value="F:dTDP-4-dehydrorhamnose reductase activity"/>
    <property type="evidence" value="ECO:0007669"/>
    <property type="project" value="UniProtKB-EC"/>
</dbReference>
<organism evidence="8">
    <name type="scientific">Enterobacter cloacae complex sp. Mu1197</name>
    <dbReference type="NCBI Taxonomy" id="3152302"/>
    <lineage>
        <taxon>Bacteria</taxon>
        <taxon>Pseudomonadati</taxon>
        <taxon>Pseudomonadota</taxon>
        <taxon>Gammaproteobacteria</taxon>
        <taxon>Enterobacterales</taxon>
        <taxon>Enterobacteriaceae</taxon>
        <taxon>Enterobacter</taxon>
        <taxon>Enterobacter cloacae complex</taxon>
    </lineage>
</organism>
<dbReference type="InterPro" id="IPR005913">
    <property type="entry name" value="dTDP_dehydrorham_reduct"/>
</dbReference>
<dbReference type="Pfam" id="PF04321">
    <property type="entry name" value="RmlD_sub_bind"/>
    <property type="match status" value="1"/>
</dbReference>
<dbReference type="PANTHER" id="PTHR10491:SF4">
    <property type="entry name" value="METHIONINE ADENOSYLTRANSFERASE 2 SUBUNIT BETA"/>
    <property type="match status" value="1"/>
</dbReference>
<comment type="pathway">
    <text evidence="1 6">Carbohydrate biosynthesis; dTDP-L-rhamnose biosynthesis.</text>
</comment>
<name>A0AAU7FSE9_9ENTR</name>
<dbReference type="GO" id="GO:0005829">
    <property type="term" value="C:cytosol"/>
    <property type="evidence" value="ECO:0007669"/>
    <property type="project" value="TreeGrafter"/>
</dbReference>
<sequence length="287" mass="32074">MRVLLTGAQGQLGQSLSRRIPQDWILLAADKIFLDIANERNVYDVISDFKPDVVINTAAFTSVDDAETNVDFSENVNNLGAKYVAQASSKYGAKLIHVSTDYVFDGNSSEPYTEKDTVKSLNVYGSTKHKGELEVLKNHAGAIIIRTSWVYSEYGKNFLKTIFNLVEKNKDIKVVYDQVGAPTYAPDIANLIIDIIKEGTLQPGLYHYSGDTVMSWYDFANKIAAAITFSQSKVEPISTAEYKAIARRPKYSVLNCDKIEKFGYKRSCFSQGFEQSVRALIDESKKL</sequence>
<keyword evidence="6" id="KW-0521">NADP</keyword>
<dbReference type="CDD" id="cd05254">
    <property type="entry name" value="dTDP_HR_like_SDR_e"/>
    <property type="match status" value="1"/>
</dbReference>
<dbReference type="Gene3D" id="3.90.25.10">
    <property type="entry name" value="UDP-galactose 4-epimerase, domain 1"/>
    <property type="match status" value="1"/>
</dbReference>